<dbReference type="EMBL" id="JAQIIO010000005">
    <property type="protein sequence ID" value="MDA5094638.1"/>
    <property type="molecule type" value="Genomic_DNA"/>
</dbReference>
<organism evidence="1 2">
    <name type="scientific">Aliiroseovarius salicola</name>
    <dbReference type="NCBI Taxonomy" id="3009082"/>
    <lineage>
        <taxon>Bacteria</taxon>
        <taxon>Pseudomonadati</taxon>
        <taxon>Pseudomonadota</taxon>
        <taxon>Alphaproteobacteria</taxon>
        <taxon>Rhodobacterales</taxon>
        <taxon>Paracoccaceae</taxon>
        <taxon>Aliiroseovarius</taxon>
    </lineage>
</organism>
<proteinExistence type="predicted"/>
<protein>
    <submittedName>
        <fullName evidence="1">Uncharacterized protein</fullName>
    </submittedName>
</protein>
<keyword evidence="2" id="KW-1185">Reference proteome</keyword>
<comment type="caution">
    <text evidence="1">The sequence shown here is derived from an EMBL/GenBank/DDBJ whole genome shotgun (WGS) entry which is preliminary data.</text>
</comment>
<sequence length="60" mass="6482">MKSNIIAFRGSTVARSTNAKSMIQTNVVAMSAWKKAFHPLRTPQGVFLVTNVLCTTGDIA</sequence>
<accession>A0ABT4W4H7</accession>
<evidence type="ECO:0000313" key="1">
    <source>
        <dbReference type="EMBL" id="MDA5094638.1"/>
    </source>
</evidence>
<name>A0ABT4W4H7_9RHOB</name>
<dbReference type="Proteomes" id="UP001528040">
    <property type="component" value="Unassembled WGS sequence"/>
</dbReference>
<dbReference type="RefSeq" id="WP_271054344.1">
    <property type="nucleotide sequence ID" value="NZ_JAQIIO010000005.1"/>
</dbReference>
<evidence type="ECO:0000313" key="2">
    <source>
        <dbReference type="Proteomes" id="UP001528040"/>
    </source>
</evidence>
<gene>
    <name evidence="1" type="ORF">O2N63_11135</name>
</gene>
<reference evidence="1 2" key="1">
    <citation type="submission" date="2023-01" db="EMBL/GenBank/DDBJ databases">
        <authorList>
            <person name="Yoon J.-W."/>
        </authorList>
    </citation>
    <scope>NUCLEOTIDE SEQUENCE [LARGE SCALE GENOMIC DNA]</scope>
    <source>
        <strain evidence="1 2">KMU-50</strain>
    </source>
</reference>